<dbReference type="GO" id="GO:0030313">
    <property type="term" value="C:cell envelope"/>
    <property type="evidence" value="ECO:0007669"/>
    <property type="project" value="UniProtKB-SubCell"/>
</dbReference>
<feature type="domain" description="Atrophied bacterial Ig" evidence="3">
    <location>
        <begin position="561"/>
        <end position="631"/>
    </location>
</feature>
<protein>
    <submittedName>
        <fullName evidence="4">InlB B-repeat-containing protein</fullName>
    </submittedName>
</protein>
<accession>A0AAW6U2R6</accession>
<evidence type="ECO:0000256" key="2">
    <source>
        <dbReference type="SAM" id="SignalP"/>
    </source>
</evidence>
<dbReference type="InterPro" id="IPR046780">
    <property type="entry name" value="aBig_2"/>
</dbReference>
<comment type="subcellular location">
    <subcellularLocation>
        <location evidence="1">Cell envelope</location>
    </subcellularLocation>
</comment>
<comment type="caution">
    <text evidence="4">The sequence shown here is derived from an EMBL/GenBank/DDBJ whole genome shotgun (WGS) entry which is preliminary data.</text>
</comment>
<reference evidence="4" key="1">
    <citation type="submission" date="2023-05" db="EMBL/GenBank/DDBJ databases">
        <title>Mariniplasma microaerophilum sp. nov., a novel anaerobic mollicute isolated from terrestrial mud volcano, Taman Peninsula, Russia.</title>
        <authorList>
            <person name="Khomyakova M.A."/>
            <person name="Merkel A.Y."/>
            <person name="Slobodkin A.I."/>
        </authorList>
    </citation>
    <scope>NUCLEOTIDE SEQUENCE</scope>
    <source>
        <strain evidence="4">M4Ah</strain>
    </source>
</reference>
<evidence type="ECO:0000313" key="4">
    <source>
        <dbReference type="EMBL" id="MDI6452192.1"/>
    </source>
</evidence>
<dbReference type="InterPro" id="IPR042229">
    <property type="entry name" value="Listeria/Bacterioides_rpt_sf"/>
</dbReference>
<dbReference type="PROSITE" id="PS51257">
    <property type="entry name" value="PROKAR_LIPOPROTEIN"/>
    <property type="match status" value="1"/>
</dbReference>
<gene>
    <name evidence="4" type="ORF">QJ521_01340</name>
</gene>
<organism evidence="4 5">
    <name type="scientific">Peloplasma aerotolerans</name>
    <dbReference type="NCBI Taxonomy" id="3044389"/>
    <lineage>
        <taxon>Bacteria</taxon>
        <taxon>Bacillati</taxon>
        <taxon>Mycoplasmatota</taxon>
        <taxon>Mollicutes</taxon>
        <taxon>Acholeplasmatales</taxon>
        <taxon>Acholeplasmataceae</taxon>
        <taxon>Peloplasma</taxon>
    </lineage>
</organism>
<evidence type="ECO:0000256" key="1">
    <source>
        <dbReference type="ARBA" id="ARBA00004196"/>
    </source>
</evidence>
<feature type="signal peptide" evidence="2">
    <location>
        <begin position="1"/>
        <end position="25"/>
    </location>
</feature>
<dbReference type="Proteomes" id="UP001431532">
    <property type="component" value="Unassembled WGS sequence"/>
</dbReference>
<keyword evidence="2" id="KW-0732">Signal</keyword>
<feature type="domain" description="Atrophied bacterial Ig" evidence="3">
    <location>
        <begin position="234"/>
        <end position="311"/>
    </location>
</feature>
<dbReference type="Pfam" id="PF20578">
    <property type="entry name" value="aBig_2"/>
    <property type="match status" value="4"/>
</dbReference>
<evidence type="ECO:0000313" key="5">
    <source>
        <dbReference type="Proteomes" id="UP001431532"/>
    </source>
</evidence>
<feature type="domain" description="Atrophied bacterial Ig" evidence="3">
    <location>
        <begin position="145"/>
        <end position="201"/>
    </location>
</feature>
<dbReference type="RefSeq" id="WP_282838607.1">
    <property type="nucleotide sequence ID" value="NZ_JASCXW010000002.1"/>
</dbReference>
<feature type="chain" id="PRO_5044003638" evidence="2">
    <location>
        <begin position="26"/>
        <end position="1613"/>
    </location>
</feature>
<name>A0AAW6U2R6_9MOLU</name>
<feature type="domain" description="Atrophied bacterial Ig" evidence="3">
    <location>
        <begin position="37"/>
        <end position="120"/>
    </location>
</feature>
<dbReference type="InterPro" id="IPR013378">
    <property type="entry name" value="InlB-like_B-rpt"/>
</dbReference>
<sequence>MKGQTKVFKLLLMMILTLTTVFVIAGCSGRNTDEADVAEAKTVLAIVYASNDNANSVTQNLVLPTSGINEVVITWATSHPAIVTQTGVVTRPAVDTNVTLTATLTKGEESDTKEFTVKVIMAPATTTPQEAIDALVITGEDLEEDEGIYSTTKNVVLPATSLGLAVNWESSAAAIAVNGTVTRPVYGQSTARVILTAYIGSLEKEFIVDVLAITDMPVTDILNTASTQLILSPTEVVENMTLPTTIVVEGIYDELYNASVTWSSSNTNYITNTGVVTRPGLEASDEIVTLTATISYQEQTTTKEIQIRVLAEAEPYEEFDSFLAAQAYYLDDVDGTNERRYVKITDVSVIGILDDGLMFVDSEGSVFFAFGSQSNAYRNAKQDQLYDVIGNFAYYYGVIQINGTGTLSSRQPTILIEKEGDPVTVNPTVVESLAAYLPDTMPTYSLTSIFEMEYLTLEAKVYVQNAADDYGIFLVDVDYDGDYSDIDAQRRAGNPPYTDQAIVVYYSSNNTALAPLNGLTVTIDVVMYGLRDDRLIYNAVFLGTIGDVIVHEMTDEQAVAAVKQTLQMTTPNTAVEETTIDLITELFGTTIVWSSDNEDVISTDGVVTPVEGERIAVTLTAAITRGDAVEEFEKVILVGELPVLTIEEALAITSTDNIKVKGTVVGYSGNDTVILHDETGAMALFIGSGTPTDNADAIRAAFGKVVVIEGYRSTFNGLEQLRNIVEVEVTTEAAHILKVDITDLDWTPAALLTHQSKLVSITGGTVSDVAVDQHGNIAVTITLGEKSIVIRWDARVAITGGANILANAEVDDLIDVIDAPLTWASNNPQIGYYVSGQVTVEADPNLERHDVVFMDGEDVVETIQVVDGRKILEYPTMIKEDFAFDGWFTDAELTLEWDVDTEVEADLTLYAKWVAAINQVTTYDFNDLDNATSYVTVPTDAIVNGETFTRLNANISTPTGTSYSAIVLGIRSGNSWNSPYLLIQNQVVGAHKVVFNIENWTTDAQYNIDFAEGIYIQTSDDGITWTDGTNFKDTWDTASSASNIISVDLTGDVYVRLFVRSAGVQSGTFSLRLAVKSIEVHKFITVDEPVDVTFDLNYDDADEPTIVTIEKDELVTQPSDPTRAGFTFLGWALFGETDLFDFNTPITEDITLVALWEEIVIMTIAEAAAKEVNEEVLFVGVVTGFDGWNTTFLNWSKAFMEDETGTIVLHNPALPIDVEIGDIFHVDGKIGNFNGLIQVAQGATYTPAEGDFVLPAPEVITDLDVLDNVLYQGRRVSLSGEVVSVTTSGQEMVIELDGKTITVRARTSSGVINDLFKDAVVGQTVNITEIHVDWNFGPRLFPISVNQFEFVELTDMEKLEAAKVIMEETFEGKTFDMGTAVPTPSLGDEAITVEDIISDPIGAIVVVEEVQVWDDVTENTVYTISLTLKLGVEELAVSVTVTVNYVDSSEPQAVVLYETSFETSTAKTSYATGTMDDEGTEWTLSEAVRGNLADDKKIGSWAIRGRGPGYARINNAYNNLTQIEFNYAHYGSLTLGVLSFEVSADGGTTWINVWTMPEGTQSTLEEVVVVLDYEDLTDVEYGDSLMVQWVFSGPDGNNSRMNIDGIKLYGFTE</sequence>
<keyword evidence="5" id="KW-1185">Reference proteome</keyword>
<dbReference type="EMBL" id="JASCXW010000002">
    <property type="protein sequence ID" value="MDI6452192.1"/>
    <property type="molecule type" value="Genomic_DNA"/>
</dbReference>
<proteinExistence type="predicted"/>
<evidence type="ECO:0000259" key="3">
    <source>
        <dbReference type="Pfam" id="PF20578"/>
    </source>
</evidence>
<dbReference type="Pfam" id="PF09479">
    <property type="entry name" value="Flg_new"/>
    <property type="match status" value="2"/>
</dbReference>
<dbReference type="Gene3D" id="2.60.40.4270">
    <property type="entry name" value="Listeria-Bacteroides repeat domain"/>
    <property type="match status" value="2"/>
</dbReference>